<proteinExistence type="predicted"/>
<name>A0A0B7HKT5_9FLAO</name>
<reference evidence="3 4" key="1">
    <citation type="submission" date="2015-01" db="EMBL/GenBank/DDBJ databases">
        <authorList>
            <person name="Xiang T."/>
            <person name="Song Y."/>
            <person name="Huang L."/>
            <person name="Wang B."/>
            <person name="Wu P."/>
        </authorList>
    </citation>
    <scope>NUCLEOTIDE SEQUENCE [LARGE SCALE GENOMIC DNA]</scope>
    <source>
        <strain evidence="3 4">Ccy74</strain>
    </source>
</reference>
<dbReference type="SUPFAM" id="SSF52540">
    <property type="entry name" value="P-loop containing nucleoside triphosphate hydrolases"/>
    <property type="match status" value="1"/>
</dbReference>
<evidence type="ECO:0000259" key="2">
    <source>
        <dbReference type="Pfam" id="PF13175"/>
    </source>
</evidence>
<dbReference type="AlphaFoldDB" id="A0A0B7HKT5"/>
<feature type="coiled-coil region" evidence="1">
    <location>
        <begin position="138"/>
        <end position="184"/>
    </location>
</feature>
<keyword evidence="1" id="KW-0175">Coiled coil</keyword>
<protein>
    <recommendedName>
        <fullName evidence="2">Endonuclease GajA/Old nuclease/RecF-like AAA domain-containing protein</fullName>
    </recommendedName>
</protein>
<dbReference type="EMBL" id="CDOG01000023">
    <property type="protein sequence ID" value="CEN38507.1"/>
    <property type="molecule type" value="Genomic_DNA"/>
</dbReference>
<dbReference type="Proteomes" id="UP000038083">
    <property type="component" value="Unassembled WGS sequence"/>
</dbReference>
<evidence type="ECO:0000256" key="1">
    <source>
        <dbReference type="SAM" id="Coils"/>
    </source>
</evidence>
<dbReference type="PANTHER" id="PTHR43581">
    <property type="entry name" value="ATP/GTP PHOSPHATASE"/>
    <property type="match status" value="1"/>
</dbReference>
<dbReference type="InterPro" id="IPR027417">
    <property type="entry name" value="P-loop_NTPase"/>
</dbReference>
<sequence length="423" mass="49258">MEIIKSYEVIFRLPRAKTNKAMEKLIIKNFGPISEVEIEIKKYTLLIGDTSTGKSIIAKLICIFKKIMQEGIEKIEDFNSLLKNYNIDFLKDDSEIEYYLDNYFVKIKGENLIKLSDELLNIYRIKEIMQKISFDDIIKKIGKDIELLKNDIDKEKLDTIESQYEKAKQQIDELRKESSFIKRYSKIIYIPAERMFFSMLGKSISGLWANNVSVSKSYLDFAGYYEVAKKNSSKVNYSDLGFTYHNNDDKEYIEYKGQKLDIQYTSSGVQAILPLIVVLNYLAETKKDSEDSDQMICVEEPEISLFPQRQKELVEHIVSIVNRINSWLVITTHSPYVLSAFNNMMLASNTAKEKEERKEEIKNIISEDKWIRYEDVSAYEVKDGKVISLLDEEFKGLDVNAIDKVSDIITEQVDQLISIRYEE</sequence>
<dbReference type="InterPro" id="IPR041685">
    <property type="entry name" value="AAA_GajA/Old/RecF-like"/>
</dbReference>
<feature type="domain" description="Endonuclease GajA/Old nuclease/RecF-like AAA" evidence="2">
    <location>
        <begin position="70"/>
        <end position="337"/>
    </location>
</feature>
<dbReference type="InterPro" id="IPR051396">
    <property type="entry name" value="Bact_Antivir_Def_Nuclease"/>
</dbReference>
<dbReference type="Gene3D" id="3.40.50.300">
    <property type="entry name" value="P-loop containing nucleotide triphosphate hydrolases"/>
    <property type="match status" value="1"/>
</dbReference>
<evidence type="ECO:0000313" key="3">
    <source>
        <dbReference type="EMBL" id="CEN38507.1"/>
    </source>
</evidence>
<dbReference type="Pfam" id="PF13175">
    <property type="entry name" value="AAA_15"/>
    <property type="match status" value="1"/>
</dbReference>
<gene>
    <name evidence="3" type="ORF">CCYN74_30180</name>
</gene>
<evidence type="ECO:0000313" key="4">
    <source>
        <dbReference type="Proteomes" id="UP000038083"/>
    </source>
</evidence>
<accession>A0A0B7HKT5</accession>
<organism evidence="3 4">
    <name type="scientific">Capnocytophaga cynodegmi</name>
    <dbReference type="NCBI Taxonomy" id="28189"/>
    <lineage>
        <taxon>Bacteria</taxon>
        <taxon>Pseudomonadati</taxon>
        <taxon>Bacteroidota</taxon>
        <taxon>Flavobacteriia</taxon>
        <taxon>Flavobacteriales</taxon>
        <taxon>Flavobacteriaceae</taxon>
        <taxon>Capnocytophaga</taxon>
    </lineage>
</organism>
<dbReference type="PANTHER" id="PTHR43581:SF2">
    <property type="entry name" value="EXCINUCLEASE ATPASE SUBUNIT"/>
    <property type="match status" value="1"/>
</dbReference>